<dbReference type="AlphaFoldDB" id="A0A150WK61"/>
<organism evidence="1 2">
    <name type="scientific">Bdellovibrio bacteriovorus</name>
    <dbReference type="NCBI Taxonomy" id="959"/>
    <lineage>
        <taxon>Bacteria</taxon>
        <taxon>Pseudomonadati</taxon>
        <taxon>Bdellovibrionota</taxon>
        <taxon>Bdellovibrionia</taxon>
        <taxon>Bdellovibrionales</taxon>
        <taxon>Pseudobdellovibrionaceae</taxon>
        <taxon>Bdellovibrio</taxon>
    </lineage>
</organism>
<sequence length="371" mass="40398">MAALSFLVGLYVGCSPVKFSLDDSKCKDSGCVVVDGKYSFEYSATAGYGKVDILIVNDNSASMSFEQARLAPRFQNFIADLDSKKIDYRIAMTTTDVAGSGAGSLIPFKSGVNYITNQMSDRYTLFYSTIQRPETLACEKFIANWIRNNGGNRESINSSAYSSAYAQNCPSGDERGVYAANLVVNNNPSSFIRSDAHLAVIFLADEDERSGLYGNQGYYLDQMDQPAYLISNVKSKLGDDKYNSLSVHAIVVKDSACLNQQNSQTLDGYSVTTGMVTGSIGNVYLAFTNQGWGNAADICSSDYTTQLGQIRTKITERIKDIVLNCSNPTDLVVTVSGSPVSHYMDGKTLKFNQYLTPGTSVSLSYKCESLQ</sequence>
<dbReference type="EMBL" id="LUKF01000012">
    <property type="protein sequence ID" value="KYG64379.1"/>
    <property type="molecule type" value="Genomic_DNA"/>
</dbReference>
<dbReference type="Proteomes" id="UP000075391">
    <property type="component" value="Unassembled WGS sequence"/>
</dbReference>
<comment type="caution">
    <text evidence="1">The sequence shown here is derived from an EMBL/GenBank/DDBJ whole genome shotgun (WGS) entry which is preliminary data.</text>
</comment>
<evidence type="ECO:0008006" key="3">
    <source>
        <dbReference type="Google" id="ProtNLM"/>
    </source>
</evidence>
<evidence type="ECO:0000313" key="2">
    <source>
        <dbReference type="Proteomes" id="UP000075391"/>
    </source>
</evidence>
<name>A0A150WK61_BDEBC</name>
<proteinExistence type="predicted"/>
<protein>
    <recommendedName>
        <fullName evidence="3">VWFA domain-containing protein</fullName>
    </recommendedName>
</protein>
<dbReference type="OrthoDB" id="5288627at2"/>
<reference evidence="1 2" key="1">
    <citation type="submission" date="2016-03" db="EMBL/GenBank/DDBJ databases">
        <authorList>
            <person name="Ploux O."/>
        </authorList>
    </citation>
    <scope>NUCLEOTIDE SEQUENCE [LARGE SCALE GENOMIC DNA]</scope>
    <source>
        <strain evidence="1 2">BER2</strain>
    </source>
</reference>
<accession>A0A150WK61</accession>
<evidence type="ECO:0000313" key="1">
    <source>
        <dbReference type="EMBL" id="KYG64379.1"/>
    </source>
</evidence>
<gene>
    <name evidence="1" type="ORF">AZI85_02860</name>
</gene>